<feature type="region of interest" description="Disordered" evidence="2">
    <location>
        <begin position="1"/>
        <end position="21"/>
    </location>
</feature>
<evidence type="ECO:0000313" key="4">
    <source>
        <dbReference type="EMBL" id="CAE6425007.1"/>
    </source>
</evidence>
<keyword evidence="3" id="KW-0472">Membrane</keyword>
<proteinExistence type="predicted"/>
<reference evidence="4" key="1">
    <citation type="submission" date="2021-01" db="EMBL/GenBank/DDBJ databases">
        <authorList>
            <person name="Kaushik A."/>
        </authorList>
    </citation>
    <scope>NUCLEOTIDE SEQUENCE</scope>
    <source>
        <strain evidence="4">Type strain: AG8-Rh-89/</strain>
    </source>
</reference>
<evidence type="ECO:0000313" key="5">
    <source>
        <dbReference type="Proteomes" id="UP000663850"/>
    </source>
</evidence>
<keyword evidence="1" id="KW-0175">Coiled coil</keyword>
<keyword evidence="3" id="KW-1133">Transmembrane helix</keyword>
<feature type="coiled-coil region" evidence="1">
    <location>
        <begin position="80"/>
        <end position="128"/>
    </location>
</feature>
<comment type="caution">
    <text evidence="4">The sequence shown here is derived from an EMBL/GenBank/DDBJ whole genome shotgun (WGS) entry which is preliminary data.</text>
</comment>
<sequence>MVSTEPKPTSEPEPSWSNTGLPTLVSQVPQRPGITHLLLFTSIFVPLVFLPYVPIRRHLWQQTRQLEVLKSHLGNQLSVTKENSKKLAAAIQENQQLRQEIRSLHPELQKLGAALEELKKENKDKEVRDLNQTQWNQEILGAIERMQKDTRPLTPETFKQLSEALVHLAAFVEAEERRYGLHSGLEDESNGVGVMRALAMRLLSVSGIEYTPEEVKKASNYA</sequence>
<accession>A0A8H3AJU1</accession>
<organism evidence="4 5">
    <name type="scientific">Rhizoctonia solani</name>
    <dbReference type="NCBI Taxonomy" id="456999"/>
    <lineage>
        <taxon>Eukaryota</taxon>
        <taxon>Fungi</taxon>
        <taxon>Dikarya</taxon>
        <taxon>Basidiomycota</taxon>
        <taxon>Agaricomycotina</taxon>
        <taxon>Agaricomycetes</taxon>
        <taxon>Cantharellales</taxon>
        <taxon>Ceratobasidiaceae</taxon>
        <taxon>Rhizoctonia</taxon>
    </lineage>
</organism>
<dbReference type="AlphaFoldDB" id="A0A8H3AJU1"/>
<protein>
    <recommendedName>
        <fullName evidence="6">Transmembrane protein</fullName>
    </recommendedName>
</protein>
<keyword evidence="3" id="KW-0812">Transmembrane</keyword>
<dbReference type="EMBL" id="CAJMWZ010000750">
    <property type="protein sequence ID" value="CAE6425007.1"/>
    <property type="molecule type" value="Genomic_DNA"/>
</dbReference>
<gene>
    <name evidence="4" type="ORF">RDB_LOCUS13904</name>
</gene>
<name>A0A8H3AJU1_9AGAM</name>
<evidence type="ECO:0000256" key="1">
    <source>
        <dbReference type="SAM" id="Coils"/>
    </source>
</evidence>
<evidence type="ECO:0000256" key="3">
    <source>
        <dbReference type="SAM" id="Phobius"/>
    </source>
</evidence>
<feature type="compositionally biased region" description="Low complexity" evidence="2">
    <location>
        <begin position="1"/>
        <end position="17"/>
    </location>
</feature>
<dbReference type="Proteomes" id="UP000663850">
    <property type="component" value="Unassembled WGS sequence"/>
</dbReference>
<evidence type="ECO:0000256" key="2">
    <source>
        <dbReference type="SAM" id="MobiDB-lite"/>
    </source>
</evidence>
<feature type="transmembrane region" description="Helical" evidence="3">
    <location>
        <begin position="34"/>
        <end position="55"/>
    </location>
</feature>
<evidence type="ECO:0008006" key="6">
    <source>
        <dbReference type="Google" id="ProtNLM"/>
    </source>
</evidence>